<dbReference type="EMBL" id="VMHL01000006">
    <property type="protein sequence ID" value="TSJ87863.1"/>
    <property type="molecule type" value="Genomic_DNA"/>
</dbReference>
<evidence type="ECO:0000256" key="6">
    <source>
        <dbReference type="ARBA" id="ARBA00022490"/>
    </source>
</evidence>
<dbReference type="InterPro" id="IPR036814">
    <property type="entry name" value="YqcC-like_sf"/>
</dbReference>
<dbReference type="Gene3D" id="1.20.1440.40">
    <property type="entry name" value="YqcC-like"/>
    <property type="match status" value="1"/>
</dbReference>
<organism evidence="14 15">
    <name type="scientific">Gilliamella apicola</name>
    <dbReference type="NCBI Taxonomy" id="1196095"/>
    <lineage>
        <taxon>Bacteria</taxon>
        <taxon>Pseudomonadati</taxon>
        <taxon>Pseudomonadota</taxon>
        <taxon>Gammaproteobacteria</taxon>
        <taxon>Orbales</taxon>
        <taxon>Orbaceae</taxon>
        <taxon>Gilliamella</taxon>
    </lineage>
</organism>
<protein>
    <recommendedName>
        <fullName evidence="11">1,6-anhydro-N-acetylmuramyl-L-alanine amidase AmpD</fullName>
        <ecNumber evidence="5">3.5.1.28</ecNumber>
    </recommendedName>
    <alternativeName>
        <fullName evidence="12">N-acetylmuramoyl-L-alanine amidase</fullName>
    </alternativeName>
</protein>
<dbReference type="Gene3D" id="3.40.80.10">
    <property type="entry name" value="Peptidoglycan recognition protein-like"/>
    <property type="match status" value="1"/>
</dbReference>
<dbReference type="AlphaFoldDB" id="A0A556RG44"/>
<evidence type="ECO:0000256" key="5">
    <source>
        <dbReference type="ARBA" id="ARBA00011901"/>
    </source>
</evidence>
<dbReference type="EC" id="3.5.1.28" evidence="5"/>
<keyword evidence="8 14" id="KW-0378">Hydrolase</keyword>
<evidence type="ECO:0000256" key="3">
    <source>
        <dbReference type="ARBA" id="ARBA00004496"/>
    </source>
</evidence>
<dbReference type="PANTHER" id="PTHR30417:SF4">
    <property type="entry name" value="1,6-ANHYDRO-N-ACETYLMURAMYL-L-ALANINE AMIDASE AMPD"/>
    <property type="match status" value="1"/>
</dbReference>
<dbReference type="PANTHER" id="PTHR30417">
    <property type="entry name" value="N-ACETYLMURAMOYL-L-ALANINE AMIDASE AMID"/>
    <property type="match status" value="1"/>
</dbReference>
<accession>A0A556RG44</accession>
<dbReference type="NCBIfam" id="NF008758">
    <property type="entry name" value="PRK11789.1"/>
    <property type="match status" value="1"/>
</dbReference>
<evidence type="ECO:0000313" key="14">
    <source>
        <dbReference type="EMBL" id="TSJ87863.1"/>
    </source>
</evidence>
<dbReference type="GO" id="GO:0005737">
    <property type="term" value="C:cytoplasm"/>
    <property type="evidence" value="ECO:0007669"/>
    <property type="project" value="UniProtKB-SubCell"/>
</dbReference>
<evidence type="ECO:0000256" key="12">
    <source>
        <dbReference type="ARBA" id="ARBA00042615"/>
    </source>
</evidence>
<name>A0A556RG44_9GAMM</name>
<evidence type="ECO:0000256" key="2">
    <source>
        <dbReference type="ARBA" id="ARBA00001947"/>
    </source>
</evidence>
<comment type="cofactor">
    <cofactor evidence="2">
        <name>Zn(2+)</name>
        <dbReference type="ChEBI" id="CHEBI:29105"/>
    </cofactor>
</comment>
<dbReference type="InterPro" id="IPR023376">
    <property type="entry name" value="YqcC-like_dom"/>
</dbReference>
<dbReference type="GO" id="GO:0009253">
    <property type="term" value="P:peptidoglycan catabolic process"/>
    <property type="evidence" value="ECO:0007669"/>
    <property type="project" value="InterPro"/>
</dbReference>
<dbReference type="SUPFAM" id="SSF158452">
    <property type="entry name" value="YqcC-like"/>
    <property type="match status" value="1"/>
</dbReference>
<evidence type="ECO:0000256" key="11">
    <source>
        <dbReference type="ARBA" id="ARBA00039257"/>
    </source>
</evidence>
<dbReference type="InterPro" id="IPR002502">
    <property type="entry name" value="Amidase_domain"/>
</dbReference>
<dbReference type="InterPro" id="IPR051206">
    <property type="entry name" value="NAMLAA_amidase_2"/>
</dbReference>
<evidence type="ECO:0000313" key="15">
    <source>
        <dbReference type="Proteomes" id="UP000319138"/>
    </source>
</evidence>
<keyword evidence="7" id="KW-0479">Metal-binding</keyword>
<dbReference type="GO" id="GO:0071555">
    <property type="term" value="P:cell wall organization"/>
    <property type="evidence" value="ECO:0007669"/>
    <property type="project" value="UniProtKB-KW"/>
</dbReference>
<keyword evidence="9" id="KW-0862">Zinc</keyword>
<proteinExistence type="inferred from homology"/>
<dbReference type="GO" id="GO:0008745">
    <property type="term" value="F:N-acetylmuramoyl-L-alanine amidase activity"/>
    <property type="evidence" value="ECO:0007669"/>
    <property type="project" value="UniProtKB-EC"/>
</dbReference>
<dbReference type="InterPro" id="IPR036505">
    <property type="entry name" value="Amidase/PGRP_sf"/>
</dbReference>
<dbReference type="Proteomes" id="UP000319138">
    <property type="component" value="Unassembled WGS sequence"/>
</dbReference>
<gene>
    <name evidence="14" type="primary">ampD</name>
    <name evidence="14" type="ORF">FPQ14_10980</name>
</gene>
<comment type="catalytic activity">
    <reaction evidence="1">
        <text>Hydrolyzes the link between N-acetylmuramoyl residues and L-amino acid residues in certain cell-wall glycopeptides.</text>
        <dbReference type="EC" id="3.5.1.28"/>
    </reaction>
</comment>
<sequence length="327" mass="37863">MEVKVQIDYHNQHRINQRCEQDLKNTKRIGVAMPLKSSPLNIIDGWIKNVKQIKSPYYNDRPARQPISLLVIHNISLPPNQYGGPYVEQLFTGKLDPNGHSYFADIHQLQVSSHLFIRRDGEIIQFVPFDKRAWHAGKSVFEGKENCNDFSIGIEMEGCDTDNFTDAQYQQLTNVTIVLQQTYPIKNITGHSDIAPGRKTDPGPYFNWHYYQTLVNQQTQINAIINQINSIKHELQHLNLWQPSPPAAEAFLSEQPFALDTMQPHEWLQWIFIPRIQALIDAKCEIPKFALHPYFEEAFKEVQEIEINKLLTLIKQLDELSIDYATT</sequence>
<comment type="caution">
    <text evidence="14">The sequence shown here is derived from an EMBL/GenBank/DDBJ whole genome shotgun (WGS) entry which is preliminary data.</text>
</comment>
<keyword evidence="6" id="KW-0963">Cytoplasm</keyword>
<dbReference type="Pfam" id="PF04287">
    <property type="entry name" value="DUF446"/>
    <property type="match status" value="1"/>
</dbReference>
<evidence type="ECO:0000256" key="1">
    <source>
        <dbReference type="ARBA" id="ARBA00001561"/>
    </source>
</evidence>
<dbReference type="GO" id="GO:0046872">
    <property type="term" value="F:metal ion binding"/>
    <property type="evidence" value="ECO:0007669"/>
    <property type="project" value="UniProtKB-KW"/>
</dbReference>
<comment type="subcellular location">
    <subcellularLocation>
        <location evidence="3">Cytoplasm</location>
    </subcellularLocation>
</comment>
<reference evidence="14 15" key="1">
    <citation type="submission" date="2019-07" db="EMBL/GenBank/DDBJ databases">
        <title>Gilliamella genomes.</title>
        <authorList>
            <person name="Zheng H."/>
        </authorList>
    </citation>
    <scope>NUCLEOTIDE SEQUENCE [LARGE SCALE GENOMIC DNA]</scope>
    <source>
        <strain evidence="14 15">W8131</strain>
    </source>
</reference>
<dbReference type="Pfam" id="PF01510">
    <property type="entry name" value="Amidase_2"/>
    <property type="match status" value="1"/>
</dbReference>
<feature type="domain" description="N-acetylmuramoyl-L-alanine amidase" evidence="13">
    <location>
        <begin position="55"/>
        <end position="203"/>
    </location>
</feature>
<evidence type="ECO:0000259" key="13">
    <source>
        <dbReference type="SMART" id="SM00644"/>
    </source>
</evidence>
<dbReference type="SMART" id="SM00644">
    <property type="entry name" value="Ami_2"/>
    <property type="match status" value="1"/>
</dbReference>
<dbReference type="SUPFAM" id="SSF55846">
    <property type="entry name" value="N-acetylmuramoyl-L-alanine amidase-like"/>
    <property type="match status" value="1"/>
</dbReference>
<comment type="similarity">
    <text evidence="4">Belongs to the N-acetylmuramoyl-L-alanine amidase 2 family.</text>
</comment>
<evidence type="ECO:0000256" key="8">
    <source>
        <dbReference type="ARBA" id="ARBA00022801"/>
    </source>
</evidence>
<evidence type="ECO:0000256" key="4">
    <source>
        <dbReference type="ARBA" id="ARBA00007553"/>
    </source>
</evidence>
<dbReference type="GO" id="GO:0009254">
    <property type="term" value="P:peptidoglycan turnover"/>
    <property type="evidence" value="ECO:0007669"/>
    <property type="project" value="TreeGrafter"/>
</dbReference>
<evidence type="ECO:0000256" key="7">
    <source>
        <dbReference type="ARBA" id="ARBA00022723"/>
    </source>
</evidence>
<dbReference type="CDD" id="cd06583">
    <property type="entry name" value="PGRP"/>
    <property type="match status" value="1"/>
</dbReference>
<evidence type="ECO:0000256" key="9">
    <source>
        <dbReference type="ARBA" id="ARBA00022833"/>
    </source>
</evidence>
<evidence type="ECO:0000256" key="10">
    <source>
        <dbReference type="ARBA" id="ARBA00023316"/>
    </source>
</evidence>
<keyword evidence="10" id="KW-0961">Cell wall biogenesis/degradation</keyword>